<keyword evidence="6" id="KW-0418">Kinase</keyword>
<feature type="domain" description="GAF" evidence="17">
    <location>
        <begin position="467"/>
        <end position="620"/>
    </location>
</feature>
<dbReference type="RefSeq" id="WP_181865182.1">
    <property type="nucleotide sequence ID" value="NZ_JACEQY010000020.1"/>
</dbReference>
<keyword evidence="3" id="KW-0808">Transferase</keyword>
<keyword evidence="4" id="KW-0479">Metal-binding</keyword>
<dbReference type="SMART" id="SM00065">
    <property type="entry name" value="GAF"/>
    <property type="match status" value="1"/>
</dbReference>
<dbReference type="Pfam" id="PF08447">
    <property type="entry name" value="PAS_3"/>
    <property type="match status" value="1"/>
</dbReference>
<evidence type="ECO:0000256" key="2">
    <source>
        <dbReference type="ARBA" id="ARBA00022553"/>
    </source>
</evidence>
<reference evidence="20 21" key="1">
    <citation type="submission" date="2020-07" db="EMBL/GenBank/DDBJ databases">
        <title>Streptomyces isolated from Indian soil.</title>
        <authorList>
            <person name="Mandal S."/>
            <person name="Maiti P.K."/>
        </authorList>
    </citation>
    <scope>NUCLEOTIDE SEQUENCE [LARGE SCALE GENOMIC DNA]</scope>
    <source>
        <strain evidence="20 21">PSKA54</strain>
    </source>
</reference>
<dbReference type="InterPro" id="IPR052016">
    <property type="entry name" value="Bact_Sigma-Reg"/>
</dbReference>
<dbReference type="GO" id="GO:0004722">
    <property type="term" value="F:protein serine/threonine phosphatase activity"/>
    <property type="evidence" value="ECO:0007669"/>
    <property type="project" value="UniProtKB-EC"/>
</dbReference>
<dbReference type="Gene3D" id="3.30.450.20">
    <property type="entry name" value="PAS domain"/>
    <property type="match status" value="2"/>
</dbReference>
<dbReference type="InterPro" id="IPR001932">
    <property type="entry name" value="PPM-type_phosphatase-like_dom"/>
</dbReference>
<dbReference type="EMBL" id="JACEQY010000020">
    <property type="protein sequence ID" value="MBA4863467.1"/>
    <property type="molecule type" value="Genomic_DNA"/>
</dbReference>
<dbReference type="FunFam" id="3.60.40.10:FF:000005">
    <property type="entry name" value="Serine/threonine protein phosphatase"/>
    <property type="match status" value="1"/>
</dbReference>
<dbReference type="InterPro" id="IPR003018">
    <property type="entry name" value="GAF"/>
</dbReference>
<evidence type="ECO:0000259" key="19">
    <source>
        <dbReference type="SMART" id="SM00331"/>
    </source>
</evidence>
<dbReference type="AlphaFoldDB" id="A0A7W2D2M5"/>
<dbReference type="Pfam" id="PF08448">
    <property type="entry name" value="PAS_4"/>
    <property type="match status" value="1"/>
</dbReference>
<keyword evidence="9" id="KW-0460">Magnesium</keyword>
<dbReference type="InterPro" id="IPR036457">
    <property type="entry name" value="PPM-type-like_dom_sf"/>
</dbReference>
<evidence type="ECO:0000256" key="7">
    <source>
        <dbReference type="ARBA" id="ARBA00022801"/>
    </source>
</evidence>
<dbReference type="InterPro" id="IPR000014">
    <property type="entry name" value="PAS"/>
</dbReference>
<proteinExistence type="predicted"/>
<dbReference type="Gene3D" id="2.10.70.100">
    <property type="match status" value="1"/>
</dbReference>
<evidence type="ECO:0000256" key="14">
    <source>
        <dbReference type="ARBA" id="ARBA00075117"/>
    </source>
</evidence>
<evidence type="ECO:0000256" key="11">
    <source>
        <dbReference type="ARBA" id="ARBA00023211"/>
    </source>
</evidence>
<dbReference type="GO" id="GO:0016301">
    <property type="term" value="F:kinase activity"/>
    <property type="evidence" value="ECO:0007669"/>
    <property type="project" value="UniProtKB-KW"/>
</dbReference>
<dbReference type="Pfam" id="PF13581">
    <property type="entry name" value="HATPase_c_2"/>
    <property type="match status" value="1"/>
</dbReference>
<dbReference type="PANTHER" id="PTHR43156:SF2">
    <property type="entry name" value="STAGE II SPORULATION PROTEIN E"/>
    <property type="match status" value="1"/>
</dbReference>
<dbReference type="Gene3D" id="3.60.40.10">
    <property type="entry name" value="PPM-type phosphatase domain"/>
    <property type="match status" value="1"/>
</dbReference>
<evidence type="ECO:0000256" key="5">
    <source>
        <dbReference type="ARBA" id="ARBA00022741"/>
    </source>
</evidence>
<keyword evidence="10" id="KW-0904">Protein phosphatase</keyword>
<organism evidence="20 21">
    <name type="scientific">Streptomyces himalayensis subsp. aureolus</name>
    <dbReference type="NCBI Taxonomy" id="2758039"/>
    <lineage>
        <taxon>Bacteria</taxon>
        <taxon>Bacillati</taxon>
        <taxon>Actinomycetota</taxon>
        <taxon>Actinomycetes</taxon>
        <taxon>Kitasatosporales</taxon>
        <taxon>Streptomycetaceae</taxon>
        <taxon>Streptomyces</taxon>
        <taxon>Streptomyces himalayensis</taxon>
    </lineage>
</organism>
<dbReference type="Proteomes" id="UP000586976">
    <property type="component" value="Unassembled WGS sequence"/>
</dbReference>
<evidence type="ECO:0000259" key="18">
    <source>
        <dbReference type="SMART" id="SM00091"/>
    </source>
</evidence>
<gene>
    <name evidence="20" type="ORF">H1V43_19170</name>
</gene>
<evidence type="ECO:0000256" key="10">
    <source>
        <dbReference type="ARBA" id="ARBA00022912"/>
    </source>
</evidence>
<evidence type="ECO:0000256" key="12">
    <source>
        <dbReference type="ARBA" id="ARBA00047761"/>
    </source>
</evidence>
<keyword evidence="5" id="KW-0547">Nucleotide-binding</keyword>
<evidence type="ECO:0000256" key="4">
    <source>
        <dbReference type="ARBA" id="ARBA00022723"/>
    </source>
</evidence>
<evidence type="ECO:0000259" key="17">
    <source>
        <dbReference type="SMART" id="SM00065"/>
    </source>
</evidence>
<dbReference type="FunFam" id="3.30.565.10:FF:000028">
    <property type="entry name" value="PAS sensor protein"/>
    <property type="match status" value="1"/>
</dbReference>
<dbReference type="InterPro" id="IPR013655">
    <property type="entry name" value="PAS_fold_3"/>
</dbReference>
<keyword evidence="7" id="KW-0378">Hydrolase</keyword>
<evidence type="ECO:0000256" key="1">
    <source>
        <dbReference type="ARBA" id="ARBA00013081"/>
    </source>
</evidence>
<dbReference type="GO" id="GO:0005524">
    <property type="term" value="F:ATP binding"/>
    <property type="evidence" value="ECO:0007669"/>
    <property type="project" value="UniProtKB-KW"/>
</dbReference>
<dbReference type="SUPFAM" id="SSF55785">
    <property type="entry name" value="PYP-like sensor domain (PAS domain)"/>
    <property type="match status" value="2"/>
</dbReference>
<keyword evidence="8" id="KW-0067">ATP-binding</keyword>
<dbReference type="GO" id="GO:0046872">
    <property type="term" value="F:metal ion binding"/>
    <property type="evidence" value="ECO:0007669"/>
    <property type="project" value="UniProtKB-KW"/>
</dbReference>
<evidence type="ECO:0000256" key="13">
    <source>
        <dbReference type="ARBA" id="ARBA00056274"/>
    </source>
</evidence>
<feature type="region of interest" description="Disordered" evidence="16">
    <location>
        <begin position="1"/>
        <end position="38"/>
    </location>
</feature>
<dbReference type="SUPFAM" id="SSF55781">
    <property type="entry name" value="GAF domain-like"/>
    <property type="match status" value="1"/>
</dbReference>
<feature type="region of interest" description="Disordered" evidence="16">
    <location>
        <begin position="197"/>
        <end position="219"/>
    </location>
</feature>
<evidence type="ECO:0000256" key="8">
    <source>
        <dbReference type="ARBA" id="ARBA00022840"/>
    </source>
</evidence>
<dbReference type="InterPro" id="IPR029016">
    <property type="entry name" value="GAF-like_dom_sf"/>
</dbReference>
<dbReference type="Pfam" id="PF13185">
    <property type="entry name" value="GAF_2"/>
    <property type="match status" value="1"/>
</dbReference>
<keyword evidence="21" id="KW-1185">Reference proteome</keyword>
<dbReference type="SUPFAM" id="SSF55874">
    <property type="entry name" value="ATPase domain of HSP90 chaperone/DNA topoisomerase II/histidine kinase"/>
    <property type="match status" value="1"/>
</dbReference>
<dbReference type="InterPro" id="IPR013656">
    <property type="entry name" value="PAS_4"/>
</dbReference>
<dbReference type="InterPro" id="IPR003594">
    <property type="entry name" value="HATPase_dom"/>
</dbReference>
<dbReference type="SMART" id="SM00331">
    <property type="entry name" value="PP2C_SIG"/>
    <property type="match status" value="1"/>
</dbReference>
<evidence type="ECO:0000256" key="15">
    <source>
        <dbReference type="ARBA" id="ARBA00081350"/>
    </source>
</evidence>
<comment type="function">
    <text evidence="13">Primarily acts as an independent SigF regulator that is sensitive to the osmosensory signal, mediating the cross talk of PknD with the SigF regulon. Possesses both phosphatase and kinase activities. The kinase domain functions as a classic anti-sigma factor-like kinase to phosphorylate the anti-anti-sigma factor domain at the canonical regulatory site, and the phosphatase domain antagonizes this activity.</text>
</comment>
<accession>A0A7W2D2M5</accession>
<feature type="domain" description="PAS" evidence="18">
    <location>
        <begin position="216"/>
        <end position="284"/>
    </location>
</feature>
<dbReference type="InterPro" id="IPR035965">
    <property type="entry name" value="PAS-like_dom_sf"/>
</dbReference>
<evidence type="ECO:0000256" key="16">
    <source>
        <dbReference type="SAM" id="MobiDB-lite"/>
    </source>
</evidence>
<dbReference type="InterPro" id="IPR036890">
    <property type="entry name" value="HATPase_C_sf"/>
</dbReference>
<dbReference type="CDD" id="cd00130">
    <property type="entry name" value="PAS"/>
    <property type="match status" value="2"/>
</dbReference>
<dbReference type="Gene3D" id="3.30.450.40">
    <property type="match status" value="2"/>
</dbReference>
<keyword evidence="2" id="KW-0597">Phosphoprotein</keyword>
<evidence type="ECO:0000256" key="6">
    <source>
        <dbReference type="ARBA" id="ARBA00022777"/>
    </source>
</evidence>
<protein>
    <recommendedName>
        <fullName evidence="1">protein-serine/threonine phosphatase</fullName>
        <ecNumber evidence="1">3.1.3.16</ecNumber>
    </recommendedName>
    <alternativeName>
        <fullName evidence="15">Protein-serine/threonine phosphatase</fullName>
    </alternativeName>
    <alternativeName>
        <fullName evidence="14">Serine/threonine-protein kinase</fullName>
    </alternativeName>
</protein>
<dbReference type="Gene3D" id="3.30.565.10">
    <property type="entry name" value="Histidine kinase-like ATPase, C-terminal domain"/>
    <property type="match status" value="1"/>
</dbReference>
<dbReference type="PANTHER" id="PTHR43156">
    <property type="entry name" value="STAGE II SPORULATION PROTEIN E-RELATED"/>
    <property type="match status" value="1"/>
</dbReference>
<evidence type="ECO:0000313" key="20">
    <source>
        <dbReference type="EMBL" id="MBA4863467.1"/>
    </source>
</evidence>
<evidence type="ECO:0000256" key="3">
    <source>
        <dbReference type="ARBA" id="ARBA00022679"/>
    </source>
</evidence>
<name>A0A7W2D2M5_9ACTN</name>
<dbReference type="EC" id="3.1.3.16" evidence="1"/>
<feature type="region of interest" description="Disordered" evidence="16">
    <location>
        <begin position="125"/>
        <end position="147"/>
    </location>
</feature>
<dbReference type="Pfam" id="PF07228">
    <property type="entry name" value="SpoIIE"/>
    <property type="match status" value="1"/>
</dbReference>
<dbReference type="SMART" id="SM00091">
    <property type="entry name" value="PAS"/>
    <property type="match status" value="2"/>
</dbReference>
<evidence type="ECO:0000256" key="9">
    <source>
        <dbReference type="ARBA" id="ARBA00022842"/>
    </source>
</evidence>
<keyword evidence="11" id="KW-0464">Manganese</keyword>
<sequence>MKWLNPPRDSRGVPAVRSAGTEQEHDGSTPSGTTADGLARQFRTADDLARQWRHAGADTAEPLVRTLQSAVSGMNAQGAAVHLLERHRSRLRLLAMAGLPPAFAEAWDQVPVDRNLAPAEAVRRSCPAGRTDAPDQLGSIPGPDAPRPSGARVLVVPLGPDTAPVGTLSVLLDRGQEPGEARLSLRAAAIRLHGHLADPARGRGPTTADTPSGSGEGQGWMLDAAQVGTYDCDVRTGQLFLDERACLILGLNPETFDSRYETWAKMVHPEDLSPVSLPKAVVGRYDSEYRVTRPAGDMRWIRAGGLVLPGPDGRPGRAVGTLFDNTGSHAPPDGIAYKLEHPADGVVLTGADGRITYVNVQAEGMLRTSRSDLLGRILWEAVPYPGEPGLEARCREAAATGLPTEFDVHVPALGTWYGLRITSREDGLTLSLSDITESRLRAAERVRVEHGAALRTTRTQELTAALSEAVTVQDVVDAVGDHLLTPFGGTGLVVQTLEGDRLRVVGHAGYSESFLSVLESAPVTQVSPTSDSLRTRTPVFIGSGAEYGRRYPHLKWRIGPSGMQAWAFLPLIVSGRPIGCCIIAFREPGQLDEEERALLAALSGLVAHALERARLYDAEHARAVELQRGLLPQVLPQVPGAITAVRYLPASEGLEVGGDWYDVIPLSGDRVALVIGDVMGHGLPEAATMGRLRTAVHTLADLEMTPEDLLTQLNDLVSRLGEDFYATFLYAIYDPTARTATFARSGHPPPALVHPGGEIDILDLPNNPPLGVGTPPFETVELELPDQSLLAFYTDGLVETRGRDIESGINALSTALTDALADPLTGTETTSQLDRLCETLTTALTSPNGAEDDAVLFLARPCGLPREHVADWALPDSPLAAGEARSLAAAQLRAWRLEPLVDITALLVSELVTNAVRHGRGPIRLRLLRSQSLVCEVSDGSTTTPRVRRAAETDEGGRGLAMVTLLAQRWGTRHSTHGKTIWAEQPLPPAAVQ</sequence>
<feature type="domain" description="PPM-type phosphatase" evidence="19">
    <location>
        <begin position="641"/>
        <end position="861"/>
    </location>
</feature>
<comment type="caution">
    <text evidence="20">The sequence shown here is derived from an EMBL/GenBank/DDBJ whole genome shotgun (WGS) entry which is preliminary data.</text>
</comment>
<comment type="catalytic activity">
    <reaction evidence="12">
        <text>O-phospho-L-seryl-[protein] + H2O = L-seryl-[protein] + phosphate</text>
        <dbReference type="Rhea" id="RHEA:20629"/>
        <dbReference type="Rhea" id="RHEA-COMP:9863"/>
        <dbReference type="Rhea" id="RHEA-COMP:11604"/>
        <dbReference type="ChEBI" id="CHEBI:15377"/>
        <dbReference type="ChEBI" id="CHEBI:29999"/>
        <dbReference type="ChEBI" id="CHEBI:43474"/>
        <dbReference type="ChEBI" id="CHEBI:83421"/>
        <dbReference type="EC" id="3.1.3.16"/>
    </reaction>
</comment>
<feature type="domain" description="PAS" evidence="18">
    <location>
        <begin position="333"/>
        <end position="399"/>
    </location>
</feature>
<dbReference type="CDD" id="cd16936">
    <property type="entry name" value="HATPase_RsbW-like"/>
    <property type="match status" value="1"/>
</dbReference>
<evidence type="ECO:0000313" key="21">
    <source>
        <dbReference type="Proteomes" id="UP000586976"/>
    </source>
</evidence>